<keyword evidence="2" id="KW-1185">Reference proteome</keyword>
<dbReference type="Pfam" id="PF10946">
    <property type="entry name" value="DUF2625"/>
    <property type="match status" value="1"/>
</dbReference>
<accession>A0A810KWX9</accession>
<dbReference type="KEGG" id="aser:Asera_18480"/>
<name>A0A810KWX9_9ACTN</name>
<dbReference type="Proteomes" id="UP000680750">
    <property type="component" value="Chromosome"/>
</dbReference>
<sequence length="239" mass="25764">MAVTGRARPRRDLVMQGSPAWPEISAVLSDGAVSVEVLPVDPAAGERCLRRIGATADSWLGAMALHTGGALVDNGWLRVYGGGCPQRRMPDLASANPDPEAAGHLLVGADVLGGRYVIRGRDPEPTESTVDSVVLPGQPGEICYLGPDTLRWEPLSWAYRDWLSLLVGGAIVDFYHDLRWPGWEAEVSAVPPDRLLSLYPPVYTKEGRARLADSEREAVGADELYGLLDELTAERAARA</sequence>
<reference evidence="1" key="1">
    <citation type="submission" date="2020-08" db="EMBL/GenBank/DDBJ databases">
        <title>Whole genome shotgun sequence of Actinocatenispora sera NBRC 101916.</title>
        <authorList>
            <person name="Komaki H."/>
            <person name="Tamura T."/>
        </authorList>
    </citation>
    <scope>NUCLEOTIDE SEQUENCE</scope>
    <source>
        <strain evidence="1">NBRC 101916</strain>
    </source>
</reference>
<proteinExistence type="predicted"/>
<evidence type="ECO:0000313" key="1">
    <source>
        <dbReference type="EMBL" id="BCJ27740.1"/>
    </source>
</evidence>
<dbReference type="EMBL" id="AP023354">
    <property type="protein sequence ID" value="BCJ27740.1"/>
    <property type="molecule type" value="Genomic_DNA"/>
</dbReference>
<organism evidence="1 2">
    <name type="scientific">Actinocatenispora sera</name>
    <dbReference type="NCBI Taxonomy" id="390989"/>
    <lineage>
        <taxon>Bacteria</taxon>
        <taxon>Bacillati</taxon>
        <taxon>Actinomycetota</taxon>
        <taxon>Actinomycetes</taxon>
        <taxon>Micromonosporales</taxon>
        <taxon>Micromonosporaceae</taxon>
        <taxon>Actinocatenispora</taxon>
    </lineage>
</organism>
<dbReference type="AlphaFoldDB" id="A0A810KWX9"/>
<dbReference type="InterPro" id="IPR021239">
    <property type="entry name" value="DUF2625"/>
</dbReference>
<evidence type="ECO:0000313" key="2">
    <source>
        <dbReference type="Proteomes" id="UP000680750"/>
    </source>
</evidence>
<protein>
    <recommendedName>
        <fullName evidence="3">DUF2625 family protein</fullName>
    </recommendedName>
</protein>
<evidence type="ECO:0008006" key="3">
    <source>
        <dbReference type="Google" id="ProtNLM"/>
    </source>
</evidence>
<dbReference type="RefSeq" id="WP_084131619.1">
    <property type="nucleotide sequence ID" value="NZ_AP023354.1"/>
</dbReference>
<dbReference type="OrthoDB" id="1550811at2"/>
<gene>
    <name evidence="1" type="ORF">Asera_18480</name>
</gene>